<gene>
    <name evidence="6" type="ORF">G5V58_02940</name>
</gene>
<evidence type="ECO:0000313" key="6">
    <source>
        <dbReference type="EMBL" id="QIG41876.1"/>
    </source>
</evidence>
<evidence type="ECO:0000256" key="1">
    <source>
        <dbReference type="ARBA" id="ARBA00022491"/>
    </source>
</evidence>
<accession>A0A6G6W9H8</accession>
<dbReference type="GO" id="GO:0003677">
    <property type="term" value="F:DNA binding"/>
    <property type="evidence" value="ECO:0007669"/>
    <property type="project" value="UniProtKB-KW"/>
</dbReference>
<evidence type="ECO:0000259" key="5">
    <source>
        <dbReference type="PROSITE" id="PS50937"/>
    </source>
</evidence>
<dbReference type="PROSITE" id="PS50937">
    <property type="entry name" value="HTH_MERR_2"/>
    <property type="match status" value="1"/>
</dbReference>
<dbReference type="InterPro" id="IPR009061">
    <property type="entry name" value="DNA-bd_dom_put_sf"/>
</dbReference>
<reference evidence="6 7" key="1">
    <citation type="submission" date="2020-02" db="EMBL/GenBank/DDBJ databases">
        <title>Full genome sequence of Nocardioides sp. R-3366.</title>
        <authorList>
            <person name="Im W.-T."/>
        </authorList>
    </citation>
    <scope>NUCLEOTIDE SEQUENCE [LARGE SCALE GENOMIC DNA]</scope>
    <source>
        <strain evidence="6 7">R-3366</strain>
    </source>
</reference>
<sequence length="276" mass="29616">MSAGPDELIGIGELEARTGVASTTLRAWERRVGFPAPVRTAGGQRRYLASDVERVGRVLAERQRGLSLSAAVAAVNRVVGAGDTQSLYAALRAAHPHLEPIRVGERVMKALSWSIEDECLAYASRPLLFGCFQHQRHLERAGRRWRELARSATSAVTFSDFAASDPDASPARVALPEDSPMRNEWAVVCVDPRFSVVLVAWEPPRDGTTGGARRFEGLVSLEPEVVRDAAAHCATTAAGLGLPDLPATTAAHTAALAEDPGRSISLLRRFATYADA</sequence>
<dbReference type="InterPro" id="IPR000551">
    <property type="entry name" value="MerR-type_HTH_dom"/>
</dbReference>
<keyword evidence="2" id="KW-0805">Transcription regulation</keyword>
<protein>
    <submittedName>
        <fullName evidence="6">MerR family transcriptional regulator</fullName>
    </submittedName>
</protein>
<dbReference type="InterPro" id="IPR047057">
    <property type="entry name" value="MerR_fam"/>
</dbReference>
<evidence type="ECO:0000256" key="3">
    <source>
        <dbReference type="ARBA" id="ARBA00023125"/>
    </source>
</evidence>
<dbReference type="Pfam" id="PF13411">
    <property type="entry name" value="MerR_1"/>
    <property type="match status" value="1"/>
</dbReference>
<dbReference type="SMART" id="SM00422">
    <property type="entry name" value="HTH_MERR"/>
    <property type="match status" value="1"/>
</dbReference>
<organism evidence="6 7">
    <name type="scientific">Nocardioides anomalus</name>
    <dbReference type="NCBI Taxonomy" id="2712223"/>
    <lineage>
        <taxon>Bacteria</taxon>
        <taxon>Bacillati</taxon>
        <taxon>Actinomycetota</taxon>
        <taxon>Actinomycetes</taxon>
        <taxon>Propionibacteriales</taxon>
        <taxon>Nocardioidaceae</taxon>
        <taxon>Nocardioides</taxon>
    </lineage>
</organism>
<dbReference type="RefSeq" id="WP_165228620.1">
    <property type="nucleotide sequence ID" value="NZ_CP049257.1"/>
</dbReference>
<keyword evidence="3" id="KW-0238">DNA-binding</keyword>
<dbReference type="AlphaFoldDB" id="A0A6G6W9H8"/>
<dbReference type="EMBL" id="CP049257">
    <property type="protein sequence ID" value="QIG41876.1"/>
    <property type="molecule type" value="Genomic_DNA"/>
</dbReference>
<keyword evidence="4" id="KW-0804">Transcription</keyword>
<evidence type="ECO:0000256" key="2">
    <source>
        <dbReference type="ARBA" id="ARBA00023015"/>
    </source>
</evidence>
<evidence type="ECO:0000256" key="4">
    <source>
        <dbReference type="ARBA" id="ARBA00023163"/>
    </source>
</evidence>
<dbReference type="Gene3D" id="1.10.1660.10">
    <property type="match status" value="1"/>
</dbReference>
<dbReference type="KEGG" id="nano:G5V58_02940"/>
<dbReference type="GO" id="GO:0003700">
    <property type="term" value="F:DNA-binding transcription factor activity"/>
    <property type="evidence" value="ECO:0007669"/>
    <property type="project" value="InterPro"/>
</dbReference>
<evidence type="ECO:0000313" key="7">
    <source>
        <dbReference type="Proteomes" id="UP000502996"/>
    </source>
</evidence>
<dbReference type="InterPro" id="IPR019278">
    <property type="entry name" value="DICT_dom"/>
</dbReference>
<feature type="domain" description="HTH merR-type" evidence="5">
    <location>
        <begin position="8"/>
        <end position="77"/>
    </location>
</feature>
<keyword evidence="7" id="KW-1185">Reference proteome</keyword>
<proteinExistence type="predicted"/>
<keyword evidence="1" id="KW-0678">Repressor</keyword>
<name>A0A6G6W9H8_9ACTN</name>
<dbReference type="Proteomes" id="UP000502996">
    <property type="component" value="Chromosome"/>
</dbReference>
<dbReference type="Pfam" id="PF10069">
    <property type="entry name" value="DICT"/>
    <property type="match status" value="1"/>
</dbReference>
<dbReference type="PANTHER" id="PTHR30204">
    <property type="entry name" value="REDOX-CYCLING DRUG-SENSING TRANSCRIPTIONAL ACTIVATOR SOXR"/>
    <property type="match status" value="1"/>
</dbReference>
<dbReference type="SUPFAM" id="SSF46955">
    <property type="entry name" value="Putative DNA-binding domain"/>
    <property type="match status" value="1"/>
</dbReference>
<dbReference type="PANTHER" id="PTHR30204:SF69">
    <property type="entry name" value="MERR-FAMILY TRANSCRIPTIONAL REGULATOR"/>
    <property type="match status" value="1"/>
</dbReference>